<dbReference type="PANTHER" id="PTHR48475">
    <property type="entry name" value="RIBONUCLEASE H"/>
    <property type="match status" value="1"/>
</dbReference>
<evidence type="ECO:0000313" key="1">
    <source>
        <dbReference type="EMBL" id="CAA0817150.1"/>
    </source>
</evidence>
<dbReference type="GO" id="GO:0003676">
    <property type="term" value="F:nucleic acid binding"/>
    <property type="evidence" value="ECO:0007669"/>
    <property type="project" value="InterPro"/>
</dbReference>
<dbReference type="Gene3D" id="3.30.420.10">
    <property type="entry name" value="Ribonuclease H-like superfamily/Ribonuclease H"/>
    <property type="match status" value="1"/>
</dbReference>
<sequence>MEDCWTLYVDGSSNQNWSMAGLTLTSLEEVLWAYRTTPRTATGKSPFSMTFGSEAVIPVEIGIPSPRVETFEVEKNTKGLRCNHDLIVKHRERARIRMAAYQQRVAKYYNSRVRSRYYRPGELVLRKAQFNYQERHNKLSPNWDDPYRVRAAVKEGTYKLEDLDGKPIPRS</sequence>
<dbReference type="InterPro" id="IPR036397">
    <property type="entry name" value="RNaseH_sf"/>
</dbReference>
<keyword evidence="2" id="KW-1185">Reference proteome</keyword>
<dbReference type="Proteomes" id="UP001153555">
    <property type="component" value="Unassembled WGS sequence"/>
</dbReference>
<gene>
    <name evidence="1" type="ORF">SHERM_16823</name>
</gene>
<evidence type="ECO:0008006" key="3">
    <source>
        <dbReference type="Google" id="ProtNLM"/>
    </source>
</evidence>
<comment type="caution">
    <text evidence="1">The sequence shown here is derived from an EMBL/GenBank/DDBJ whole genome shotgun (WGS) entry which is preliminary data.</text>
</comment>
<reference evidence="1" key="1">
    <citation type="submission" date="2019-12" db="EMBL/GenBank/DDBJ databases">
        <authorList>
            <person name="Scholes J."/>
        </authorList>
    </citation>
    <scope>NUCLEOTIDE SEQUENCE</scope>
</reference>
<dbReference type="AlphaFoldDB" id="A0A9N7MYK1"/>
<organism evidence="1 2">
    <name type="scientific">Striga hermonthica</name>
    <name type="common">Purple witchweed</name>
    <name type="synonym">Buchnera hermonthica</name>
    <dbReference type="NCBI Taxonomy" id="68872"/>
    <lineage>
        <taxon>Eukaryota</taxon>
        <taxon>Viridiplantae</taxon>
        <taxon>Streptophyta</taxon>
        <taxon>Embryophyta</taxon>
        <taxon>Tracheophyta</taxon>
        <taxon>Spermatophyta</taxon>
        <taxon>Magnoliopsida</taxon>
        <taxon>eudicotyledons</taxon>
        <taxon>Gunneridae</taxon>
        <taxon>Pentapetalae</taxon>
        <taxon>asterids</taxon>
        <taxon>lamiids</taxon>
        <taxon>Lamiales</taxon>
        <taxon>Orobanchaceae</taxon>
        <taxon>Buchnereae</taxon>
        <taxon>Striga</taxon>
    </lineage>
</organism>
<evidence type="ECO:0000313" key="2">
    <source>
        <dbReference type="Proteomes" id="UP001153555"/>
    </source>
</evidence>
<name>A0A9N7MYK1_STRHE</name>
<dbReference type="OrthoDB" id="1744372at2759"/>
<proteinExistence type="predicted"/>
<dbReference type="EMBL" id="CACSLK010015718">
    <property type="protein sequence ID" value="CAA0817150.1"/>
    <property type="molecule type" value="Genomic_DNA"/>
</dbReference>
<accession>A0A9N7MYK1</accession>
<dbReference type="PANTHER" id="PTHR48475:SF2">
    <property type="entry name" value="RIBONUCLEASE H"/>
    <property type="match status" value="1"/>
</dbReference>
<protein>
    <recommendedName>
        <fullName evidence="3">Reverse transcriptase domain-containing protein</fullName>
    </recommendedName>
</protein>